<dbReference type="Gene3D" id="3.90.220.20">
    <property type="entry name" value="DNA methylase specificity domains"/>
    <property type="match status" value="2"/>
</dbReference>
<evidence type="ECO:0000256" key="1">
    <source>
        <dbReference type="ARBA" id="ARBA00010923"/>
    </source>
</evidence>
<keyword evidence="2" id="KW-0680">Restriction system</keyword>
<accession>A0A1C2DMM5</accession>
<dbReference type="GO" id="GO:0009307">
    <property type="term" value="P:DNA restriction-modification system"/>
    <property type="evidence" value="ECO:0007669"/>
    <property type="project" value="UniProtKB-KW"/>
</dbReference>
<protein>
    <recommendedName>
        <fullName evidence="5">Type I restriction modification DNA specificity domain-containing protein</fullName>
    </recommendedName>
</protein>
<dbReference type="InterPro" id="IPR000055">
    <property type="entry name" value="Restrct_endonuc_typeI_TRD"/>
</dbReference>
<reference evidence="6 7" key="1">
    <citation type="submission" date="2016-08" db="EMBL/GenBank/DDBJ databases">
        <title>Whole genome sequence of Pseudomonas graminis strain UASWS1507, a potential biological control agent for agriculture.</title>
        <authorList>
            <person name="Crovadore J."/>
            <person name="Calmin G."/>
            <person name="Chablais R."/>
            <person name="Cochard B."/>
            <person name="Lefort F."/>
        </authorList>
    </citation>
    <scope>NUCLEOTIDE SEQUENCE [LARGE SCALE GENOMIC DNA]</scope>
    <source>
        <strain evidence="6 7">UASWS1507</strain>
    </source>
</reference>
<comment type="caution">
    <text evidence="6">The sequence shown here is derived from an EMBL/GenBank/DDBJ whole genome shotgun (WGS) entry which is preliminary data.</text>
</comment>
<keyword evidence="4" id="KW-0175">Coiled coil</keyword>
<evidence type="ECO:0000256" key="4">
    <source>
        <dbReference type="SAM" id="Coils"/>
    </source>
</evidence>
<organism evidence="6 7">
    <name type="scientific">Pseudomonas graminis</name>
    <dbReference type="NCBI Taxonomy" id="158627"/>
    <lineage>
        <taxon>Bacteria</taxon>
        <taxon>Pseudomonadati</taxon>
        <taxon>Pseudomonadota</taxon>
        <taxon>Gammaproteobacteria</taxon>
        <taxon>Pseudomonadales</taxon>
        <taxon>Pseudomonadaceae</taxon>
        <taxon>Pseudomonas</taxon>
    </lineage>
</organism>
<feature type="coiled-coil region" evidence="4">
    <location>
        <begin position="174"/>
        <end position="201"/>
    </location>
</feature>
<dbReference type="Gene3D" id="1.10.287.1120">
    <property type="entry name" value="Bipartite methylase S protein"/>
    <property type="match status" value="1"/>
</dbReference>
<sequence length="442" mass="49698">MEKFLSYKFYKDLNLQWLGIVPSHWEVTRLGGFFKERRTKVSDKDFPPLSVTKNGILPQLESAAKTNDGDNRKLVKSGDFVINSRSDRKGSSGVSEMDGSVSLINIVLVPRGINRDFCKYFFKSYSFVEEFYRIGHGIVADLWTTRYDEMRSIVLAFPPLSEQANIANFLDCKGAQIDQAIQIKERQIERLKERKQILIQLAVTRGLNPDAPMRDSGIEWIGKIPVHWDLQKVKNLSSFITSGPRGWSDFFSENGAYFLQSGNLNEDMAVEWGSAVRVNPRLGAEGLRTRLRNNDLVVCITGAKTGKAAIAEFFDGREVYINQHLALIRPVEAVVPRYLALTLYSAVGQTYFFLEQYGLKQGLGLDDVKNALVVLPPRGEQEKIVAYVDAQSALIARGIELLQQQITKLKEYKATLINSAVTGKIKVPGVVEPAEIEEREIA</sequence>
<dbReference type="GO" id="GO:0003677">
    <property type="term" value="F:DNA binding"/>
    <property type="evidence" value="ECO:0007669"/>
    <property type="project" value="UniProtKB-KW"/>
</dbReference>
<dbReference type="SUPFAM" id="SSF116734">
    <property type="entry name" value="DNA methylase specificity domain"/>
    <property type="match status" value="2"/>
</dbReference>
<evidence type="ECO:0000259" key="5">
    <source>
        <dbReference type="Pfam" id="PF01420"/>
    </source>
</evidence>
<dbReference type="PANTHER" id="PTHR43140">
    <property type="entry name" value="TYPE-1 RESTRICTION ENZYME ECOKI SPECIFICITY PROTEIN"/>
    <property type="match status" value="1"/>
</dbReference>
<gene>
    <name evidence="6" type="ORF">BBI10_18535</name>
</gene>
<dbReference type="REBASE" id="171971">
    <property type="entry name" value="S.Pgr1507ORF18530P"/>
</dbReference>
<dbReference type="InterPro" id="IPR051212">
    <property type="entry name" value="Type-I_RE_S_subunit"/>
</dbReference>
<comment type="similarity">
    <text evidence="1">Belongs to the type-I restriction system S methylase family.</text>
</comment>
<evidence type="ECO:0000313" key="7">
    <source>
        <dbReference type="Proteomes" id="UP000095143"/>
    </source>
</evidence>
<dbReference type="InterPro" id="IPR044946">
    <property type="entry name" value="Restrct_endonuc_typeI_TRD_sf"/>
</dbReference>
<dbReference type="AlphaFoldDB" id="A0A1C2DMM5"/>
<feature type="domain" description="Type I restriction modification DNA specificity" evidence="5">
    <location>
        <begin position="254"/>
        <end position="410"/>
    </location>
</feature>
<dbReference type="Proteomes" id="UP000095143">
    <property type="component" value="Unassembled WGS sequence"/>
</dbReference>
<name>A0A1C2DMM5_9PSED</name>
<dbReference type="OrthoDB" id="9798929at2"/>
<keyword evidence="3" id="KW-0238">DNA-binding</keyword>
<dbReference type="PANTHER" id="PTHR43140:SF1">
    <property type="entry name" value="TYPE I RESTRICTION ENZYME ECOKI SPECIFICITY SUBUNIT"/>
    <property type="match status" value="1"/>
</dbReference>
<proteinExistence type="inferred from homology"/>
<evidence type="ECO:0000256" key="3">
    <source>
        <dbReference type="ARBA" id="ARBA00023125"/>
    </source>
</evidence>
<evidence type="ECO:0000313" key="6">
    <source>
        <dbReference type="EMBL" id="OCX16021.1"/>
    </source>
</evidence>
<evidence type="ECO:0000256" key="2">
    <source>
        <dbReference type="ARBA" id="ARBA00022747"/>
    </source>
</evidence>
<dbReference type="EMBL" id="MDEN01000066">
    <property type="protein sequence ID" value="OCX16021.1"/>
    <property type="molecule type" value="Genomic_DNA"/>
</dbReference>
<dbReference type="Pfam" id="PF01420">
    <property type="entry name" value="Methylase_S"/>
    <property type="match status" value="1"/>
</dbReference>